<evidence type="ECO:0000313" key="1">
    <source>
        <dbReference type="EMBL" id="EON69808.1"/>
    </source>
</evidence>
<dbReference type="RefSeq" id="XP_007785125.1">
    <property type="nucleotide sequence ID" value="XM_007786935.1"/>
</dbReference>
<dbReference type="GeneID" id="19906382"/>
<accession>R7Z6S3</accession>
<dbReference type="Proteomes" id="UP000016924">
    <property type="component" value="Unassembled WGS sequence"/>
</dbReference>
<sequence>MSCPARPVFGPISGQSLWDYAAALKLKCERQKDFQDRFGFKRCSSELLMAVVDACLEICRRVLNTHPTDLGVDNSRKLDVLVAGLNHLNEKLAGVDVGFRDEPRPIPAVFGGPALVKEESHEMNLSAALYGAPSYPSPEVAESSEPPNRMYQTPDIHPPLIHAQTTSQSPTESIRESTTAEEETLSITASCVNEPGNKAPVVTSTYKVLMHGIRTGFKIVTPEGKEGMKQDILWYNQERIPGAVIVDVEWLPVDSDSARDASNTDTTEQIATRLLGARSVPELMICPDAPTVPVPYALSVGDLINPGINPANTTTRRGRK</sequence>
<organism evidence="1 2">
    <name type="scientific">Coniosporium apollinis (strain CBS 100218)</name>
    <name type="common">Rock-inhabiting black yeast</name>
    <dbReference type="NCBI Taxonomy" id="1168221"/>
    <lineage>
        <taxon>Eukaryota</taxon>
        <taxon>Fungi</taxon>
        <taxon>Dikarya</taxon>
        <taxon>Ascomycota</taxon>
        <taxon>Pezizomycotina</taxon>
        <taxon>Dothideomycetes</taxon>
        <taxon>Dothideomycetes incertae sedis</taxon>
        <taxon>Coniosporium</taxon>
    </lineage>
</organism>
<dbReference type="EMBL" id="JH767632">
    <property type="protein sequence ID" value="EON69808.1"/>
    <property type="molecule type" value="Genomic_DNA"/>
</dbReference>
<keyword evidence="2" id="KW-1185">Reference proteome</keyword>
<dbReference type="HOGENOM" id="CLU_868818_0_0_1"/>
<proteinExistence type="predicted"/>
<gene>
    <name evidence="1" type="ORF">W97_09071</name>
</gene>
<evidence type="ECO:0000313" key="2">
    <source>
        <dbReference type="Proteomes" id="UP000016924"/>
    </source>
</evidence>
<dbReference type="AlphaFoldDB" id="R7Z6S3"/>
<name>R7Z6S3_CONA1</name>
<dbReference type="OrthoDB" id="10434522at2759"/>
<reference evidence="2" key="1">
    <citation type="submission" date="2012-06" db="EMBL/GenBank/DDBJ databases">
        <title>The genome sequence of Coniosporium apollinis CBS 100218.</title>
        <authorList>
            <consortium name="The Broad Institute Genome Sequencing Platform"/>
            <person name="Cuomo C."/>
            <person name="Gorbushina A."/>
            <person name="Noack S."/>
            <person name="Walker B."/>
            <person name="Young S.K."/>
            <person name="Zeng Q."/>
            <person name="Gargeya S."/>
            <person name="Fitzgerald M."/>
            <person name="Haas B."/>
            <person name="Abouelleil A."/>
            <person name="Alvarado L."/>
            <person name="Arachchi H.M."/>
            <person name="Berlin A.M."/>
            <person name="Chapman S.B."/>
            <person name="Goldberg J."/>
            <person name="Griggs A."/>
            <person name="Gujja S."/>
            <person name="Hansen M."/>
            <person name="Howarth C."/>
            <person name="Imamovic A."/>
            <person name="Larimer J."/>
            <person name="McCowan C."/>
            <person name="Montmayeur A."/>
            <person name="Murphy C."/>
            <person name="Neiman D."/>
            <person name="Pearson M."/>
            <person name="Priest M."/>
            <person name="Roberts A."/>
            <person name="Saif S."/>
            <person name="Shea T."/>
            <person name="Sisk P."/>
            <person name="Sykes S."/>
            <person name="Wortman J."/>
            <person name="Nusbaum C."/>
            <person name="Birren B."/>
        </authorList>
    </citation>
    <scope>NUCLEOTIDE SEQUENCE [LARGE SCALE GENOMIC DNA]</scope>
    <source>
        <strain evidence="2">CBS 100218</strain>
    </source>
</reference>
<protein>
    <submittedName>
        <fullName evidence="1">Uncharacterized protein</fullName>
    </submittedName>
</protein>